<evidence type="ECO:0000313" key="4">
    <source>
        <dbReference type="EMBL" id="MEK8024576.1"/>
    </source>
</evidence>
<dbReference type="Pfam" id="PF00589">
    <property type="entry name" value="Phage_integrase"/>
    <property type="match status" value="1"/>
</dbReference>
<dbReference type="EMBL" id="JBBUTF010000002">
    <property type="protein sequence ID" value="MEK8024576.1"/>
    <property type="molecule type" value="Genomic_DNA"/>
</dbReference>
<reference evidence="4 5" key="1">
    <citation type="submission" date="2024-04" db="EMBL/GenBank/DDBJ databases">
        <title>Novel species of the genus Ideonella isolated from streams.</title>
        <authorList>
            <person name="Lu H."/>
        </authorList>
    </citation>
    <scope>NUCLEOTIDE SEQUENCE [LARGE SCALE GENOMIC DNA]</scope>
    <source>
        <strain evidence="4 5">BYS139W</strain>
    </source>
</reference>
<accession>A0ABU9B4G2</accession>
<dbReference type="Proteomes" id="UP001368500">
    <property type="component" value="Unassembled WGS sequence"/>
</dbReference>
<dbReference type="Pfam" id="PF20172">
    <property type="entry name" value="DUF6538"/>
    <property type="match status" value="1"/>
</dbReference>
<dbReference type="CDD" id="cd01184">
    <property type="entry name" value="INT_C_like_1"/>
    <property type="match status" value="1"/>
</dbReference>
<evidence type="ECO:0000256" key="1">
    <source>
        <dbReference type="ARBA" id="ARBA00023172"/>
    </source>
</evidence>
<comment type="caution">
    <text evidence="4">The sequence shown here is derived from an EMBL/GenBank/DDBJ whole genome shotgun (WGS) entry which is preliminary data.</text>
</comment>
<dbReference type="InterPro" id="IPR002104">
    <property type="entry name" value="Integrase_catalytic"/>
</dbReference>
<feature type="compositionally biased region" description="Basic and acidic residues" evidence="2">
    <location>
        <begin position="233"/>
        <end position="243"/>
    </location>
</feature>
<dbReference type="InterPro" id="IPR011010">
    <property type="entry name" value="DNA_brk_join_enz"/>
</dbReference>
<gene>
    <name evidence="4" type="ORF">AACH11_01165</name>
</gene>
<protein>
    <submittedName>
        <fullName evidence="4">Site-specific integrase</fullName>
    </submittedName>
</protein>
<name>A0ABU9B4G2_9BURK</name>
<organism evidence="4 5">
    <name type="scientific">Pseudaquabacterium rugosum</name>
    <dbReference type="NCBI Taxonomy" id="2984194"/>
    <lineage>
        <taxon>Bacteria</taxon>
        <taxon>Pseudomonadati</taxon>
        <taxon>Pseudomonadota</taxon>
        <taxon>Betaproteobacteria</taxon>
        <taxon>Burkholderiales</taxon>
        <taxon>Sphaerotilaceae</taxon>
        <taxon>Pseudaquabacterium</taxon>
    </lineage>
</organism>
<dbReference type="InterPro" id="IPR046668">
    <property type="entry name" value="DUF6538"/>
</dbReference>
<evidence type="ECO:0000313" key="5">
    <source>
        <dbReference type="Proteomes" id="UP001368500"/>
    </source>
</evidence>
<proteinExistence type="predicted"/>
<dbReference type="InterPro" id="IPR013762">
    <property type="entry name" value="Integrase-like_cat_sf"/>
</dbReference>
<feature type="region of interest" description="Disordered" evidence="2">
    <location>
        <begin position="225"/>
        <end position="244"/>
    </location>
</feature>
<dbReference type="SUPFAM" id="SSF56349">
    <property type="entry name" value="DNA breaking-rejoining enzymes"/>
    <property type="match status" value="1"/>
</dbReference>
<keyword evidence="1" id="KW-0233">DNA recombination</keyword>
<sequence>MAGYPPWVSTLSAKPSRLTKNRHGTYCLRWIVPAGMRADGSPREIRFSLRTTDPSTARILALEFNLALERVRAMTREKHPHAGVTPLTVTIGETKWDIRDDNDRRLFDQLMRDNPDIRQALLQSVRSGVAPAEAMAALVQQVKTATTAVTAVANPMLLKTAIDLYEQSRGTLDSNRRSTAGEKRRTMDLLQAYLVANGRPADTTHVHDLRRDELIGFVSDYAQRPAKAGNDGEASKPKGRASESAETLSARTILKAISHLDNFYTFALGRNWVAASPLDNAFHESTAGLRKKAASAKRNNGYEGFSDAELRLIFDPVRYLGNLRAADDFWSPLIAAYLGVRLAEVVTRKASDIQFDAEQGVHVLAIKGGKNNNAIRRVPIPQALIDLGLIAYADHVKALGATALFPHRELNDTRRDDPSKHVSRVFGAHLDDVGISSPDKVFHSFRHTVITRLHVHGTPVGDAELIVGHAAQDVHMRLSNASGSFGGKSSTHLKTYVNAAGYGQESLYQRLKAHLESSLHYPLDVARLKEAAQIVQELTIKKPDGSFSSGWHTNNRVLAKEMLARVAAVPSQAPDRPTSPAALPAAG</sequence>
<evidence type="ECO:0000259" key="3">
    <source>
        <dbReference type="PROSITE" id="PS51898"/>
    </source>
</evidence>
<dbReference type="RefSeq" id="WP_341372356.1">
    <property type="nucleotide sequence ID" value="NZ_JBBUTF010000002.1"/>
</dbReference>
<dbReference type="Gene3D" id="1.10.443.10">
    <property type="entry name" value="Intergrase catalytic core"/>
    <property type="match status" value="1"/>
</dbReference>
<feature type="domain" description="Tyr recombinase" evidence="3">
    <location>
        <begin position="300"/>
        <end position="509"/>
    </location>
</feature>
<dbReference type="PROSITE" id="PS51898">
    <property type="entry name" value="TYR_RECOMBINASE"/>
    <property type="match status" value="1"/>
</dbReference>
<evidence type="ECO:0000256" key="2">
    <source>
        <dbReference type="SAM" id="MobiDB-lite"/>
    </source>
</evidence>
<keyword evidence="5" id="KW-1185">Reference proteome</keyword>